<reference evidence="1" key="1">
    <citation type="submission" date="2014-11" db="EMBL/GenBank/DDBJ databases">
        <authorList>
            <person name="Amaro Gonzalez C."/>
        </authorList>
    </citation>
    <scope>NUCLEOTIDE SEQUENCE</scope>
</reference>
<reference evidence="1" key="2">
    <citation type="journal article" date="2015" name="Fish Shellfish Immunol.">
        <title>Early steps in the European eel (Anguilla anguilla)-Vibrio vulnificus interaction in the gills: Role of the RtxA13 toxin.</title>
        <authorList>
            <person name="Callol A."/>
            <person name="Pajuelo D."/>
            <person name="Ebbesson L."/>
            <person name="Teles M."/>
            <person name="MacKenzie S."/>
            <person name="Amaro C."/>
        </authorList>
    </citation>
    <scope>NUCLEOTIDE SEQUENCE</scope>
</reference>
<accession>A0A0E9RJR9</accession>
<dbReference type="EMBL" id="GBXM01079989">
    <property type="protein sequence ID" value="JAH28588.1"/>
    <property type="molecule type" value="Transcribed_RNA"/>
</dbReference>
<name>A0A0E9RJR9_ANGAN</name>
<protein>
    <submittedName>
        <fullName evidence="1">Uncharacterized protein</fullName>
    </submittedName>
</protein>
<evidence type="ECO:0000313" key="1">
    <source>
        <dbReference type="EMBL" id="JAH28588.1"/>
    </source>
</evidence>
<sequence>MTTRGKTEILSVTCILPPQTDITVAQKKENLQTFIVSRLNK</sequence>
<dbReference type="AlphaFoldDB" id="A0A0E9RJR9"/>
<organism evidence="1">
    <name type="scientific">Anguilla anguilla</name>
    <name type="common">European freshwater eel</name>
    <name type="synonym">Muraena anguilla</name>
    <dbReference type="NCBI Taxonomy" id="7936"/>
    <lineage>
        <taxon>Eukaryota</taxon>
        <taxon>Metazoa</taxon>
        <taxon>Chordata</taxon>
        <taxon>Craniata</taxon>
        <taxon>Vertebrata</taxon>
        <taxon>Euteleostomi</taxon>
        <taxon>Actinopterygii</taxon>
        <taxon>Neopterygii</taxon>
        <taxon>Teleostei</taxon>
        <taxon>Anguilliformes</taxon>
        <taxon>Anguillidae</taxon>
        <taxon>Anguilla</taxon>
    </lineage>
</organism>
<proteinExistence type="predicted"/>